<evidence type="ECO:0000313" key="2">
    <source>
        <dbReference type="Proteomes" id="UP000684084"/>
    </source>
</evidence>
<dbReference type="EMBL" id="CAGKOT010000030">
    <property type="protein sequence ID" value="CAB5371946.1"/>
    <property type="molecule type" value="Genomic_DNA"/>
</dbReference>
<protein>
    <submittedName>
        <fullName evidence="1">Uncharacterized protein</fullName>
    </submittedName>
</protein>
<accession>A0A916E8Z2</accession>
<reference evidence="1" key="1">
    <citation type="submission" date="2020-05" db="EMBL/GenBank/DDBJ databases">
        <authorList>
            <person name="Rincon C."/>
            <person name="Sanders R I."/>
            <person name="Robbins C."/>
            <person name="Chaturvedi A."/>
        </authorList>
    </citation>
    <scope>NUCLEOTIDE SEQUENCE</scope>
    <source>
        <strain evidence="1">CHB12</strain>
    </source>
</reference>
<evidence type="ECO:0000313" key="1">
    <source>
        <dbReference type="EMBL" id="CAB5371946.1"/>
    </source>
</evidence>
<sequence>MLQYGCTNLIVTTIERILVIKFPLSSIAININVDSIFLNGPHVDHFYGRVDIWLSTTVCWKLLRVLPKTEQFKELDNQQITMEKIFY</sequence>
<dbReference type="AlphaFoldDB" id="A0A916E8Z2"/>
<organism evidence="1 2">
    <name type="scientific">Rhizophagus irregularis</name>
    <dbReference type="NCBI Taxonomy" id="588596"/>
    <lineage>
        <taxon>Eukaryota</taxon>
        <taxon>Fungi</taxon>
        <taxon>Fungi incertae sedis</taxon>
        <taxon>Mucoromycota</taxon>
        <taxon>Glomeromycotina</taxon>
        <taxon>Glomeromycetes</taxon>
        <taxon>Glomerales</taxon>
        <taxon>Glomeraceae</taxon>
        <taxon>Rhizophagus</taxon>
    </lineage>
</organism>
<proteinExistence type="predicted"/>
<gene>
    <name evidence="1" type="ORF">CHRIB12_LOCUS13286</name>
</gene>
<dbReference type="Proteomes" id="UP000684084">
    <property type="component" value="Unassembled WGS sequence"/>
</dbReference>
<comment type="caution">
    <text evidence="1">The sequence shown here is derived from an EMBL/GenBank/DDBJ whole genome shotgun (WGS) entry which is preliminary data.</text>
</comment>
<name>A0A916E8Z2_9GLOM</name>